<dbReference type="AlphaFoldDB" id="A0A9X8UI11"/>
<dbReference type="InterPro" id="IPR036680">
    <property type="entry name" value="SPOR-like_sf"/>
</dbReference>
<dbReference type="Pfam" id="PF05036">
    <property type="entry name" value="SPOR"/>
    <property type="match status" value="1"/>
</dbReference>
<evidence type="ECO:0000259" key="5">
    <source>
        <dbReference type="PROSITE" id="PS51724"/>
    </source>
</evidence>
<dbReference type="PANTHER" id="PTHR30417">
    <property type="entry name" value="N-ACETYLMURAMOYL-L-ALANINE AMIDASE AMID"/>
    <property type="match status" value="1"/>
</dbReference>
<dbReference type="PANTHER" id="PTHR30417:SF1">
    <property type="entry name" value="N-ACETYLMURAMOYL-L-ALANINE AMIDASE AMID"/>
    <property type="match status" value="1"/>
</dbReference>
<comment type="catalytic activity">
    <reaction evidence="1">
        <text>Hydrolyzes the link between N-acetylmuramoyl residues and L-amino acid residues in certain cell-wall glycopeptides.</text>
        <dbReference type="EC" id="3.5.1.28"/>
    </reaction>
</comment>
<sequence length="221" mass="24822">MKIEQKTSPNCFSRDGWKPDMIVCHIAEGTYDGTVGWLCNPASQTSSHFVVGKDGRIAQLVPLDQAAWCNGTSMAANDKRYFGKSTLETVRERKTNANYYTISIEHEGYWKDGRGKLTAAQQEASVGLIRYIRTEIKRLYGTEVPADREHIVGHYEINPITKPCCPGECFPFGEIIGALGGQKESEKLYRVQVGAFQSRENAQNYMQQLRQDGYPAMIVTQ</sequence>
<dbReference type="GO" id="GO:0071555">
    <property type="term" value="P:cell wall organization"/>
    <property type="evidence" value="ECO:0007669"/>
    <property type="project" value="UniProtKB-KW"/>
</dbReference>
<dbReference type="RefSeq" id="WP_132085008.1">
    <property type="nucleotide sequence ID" value="NZ_SLUK01000010.1"/>
</dbReference>
<dbReference type="CDD" id="cd06583">
    <property type="entry name" value="PGRP"/>
    <property type="match status" value="1"/>
</dbReference>
<dbReference type="SUPFAM" id="SSF110997">
    <property type="entry name" value="Sporulation related repeat"/>
    <property type="match status" value="1"/>
</dbReference>
<dbReference type="GO" id="GO:0009254">
    <property type="term" value="P:peptidoglycan turnover"/>
    <property type="evidence" value="ECO:0007669"/>
    <property type="project" value="TreeGrafter"/>
</dbReference>
<dbReference type="Proteomes" id="UP000294682">
    <property type="component" value="Unassembled WGS sequence"/>
</dbReference>
<keyword evidence="7" id="KW-1185">Reference proteome</keyword>
<evidence type="ECO:0000256" key="1">
    <source>
        <dbReference type="ARBA" id="ARBA00001561"/>
    </source>
</evidence>
<protein>
    <recommendedName>
        <fullName evidence="2">N-acetylmuramoyl-L-alanine amidase</fullName>
        <ecNumber evidence="2">3.5.1.28</ecNumber>
    </recommendedName>
</protein>
<dbReference type="InterPro" id="IPR002502">
    <property type="entry name" value="Amidase_domain"/>
</dbReference>
<comment type="caution">
    <text evidence="6">The sequence shown here is derived from an EMBL/GenBank/DDBJ whole genome shotgun (WGS) entry which is preliminary data.</text>
</comment>
<dbReference type="GO" id="GO:0009253">
    <property type="term" value="P:peptidoglycan catabolic process"/>
    <property type="evidence" value="ECO:0007669"/>
    <property type="project" value="InterPro"/>
</dbReference>
<dbReference type="InterPro" id="IPR007730">
    <property type="entry name" value="SPOR-like_dom"/>
</dbReference>
<evidence type="ECO:0000256" key="4">
    <source>
        <dbReference type="ARBA" id="ARBA00023316"/>
    </source>
</evidence>
<organism evidence="6 7">
    <name type="scientific">Harryflintia acetispora</name>
    <dbReference type="NCBI Taxonomy" id="1849041"/>
    <lineage>
        <taxon>Bacteria</taxon>
        <taxon>Bacillati</taxon>
        <taxon>Bacillota</taxon>
        <taxon>Clostridia</taxon>
        <taxon>Eubacteriales</taxon>
        <taxon>Oscillospiraceae</taxon>
        <taxon>Harryflintia</taxon>
    </lineage>
</organism>
<evidence type="ECO:0000313" key="7">
    <source>
        <dbReference type="Proteomes" id="UP000294682"/>
    </source>
</evidence>
<accession>A0A9X8UI11</accession>
<reference evidence="6 7" key="1">
    <citation type="submission" date="2019-03" db="EMBL/GenBank/DDBJ databases">
        <title>Genomic Encyclopedia of Type Strains, Phase IV (KMG-IV): sequencing the most valuable type-strain genomes for metagenomic binning, comparative biology and taxonomic classification.</title>
        <authorList>
            <person name="Goeker M."/>
        </authorList>
    </citation>
    <scope>NUCLEOTIDE SEQUENCE [LARGE SCALE GENOMIC DNA]</scope>
    <source>
        <strain evidence="6 7">DSM 100433</strain>
    </source>
</reference>
<dbReference type="SMART" id="SM00644">
    <property type="entry name" value="Ami_2"/>
    <property type="match status" value="1"/>
</dbReference>
<evidence type="ECO:0000256" key="3">
    <source>
        <dbReference type="ARBA" id="ARBA00022801"/>
    </source>
</evidence>
<gene>
    <name evidence="6" type="ORF">EDD78_11038</name>
</gene>
<name>A0A9X8UI11_9FIRM</name>
<dbReference type="GO" id="GO:0042834">
    <property type="term" value="F:peptidoglycan binding"/>
    <property type="evidence" value="ECO:0007669"/>
    <property type="project" value="InterPro"/>
</dbReference>
<evidence type="ECO:0000313" key="6">
    <source>
        <dbReference type="EMBL" id="TCL42413.1"/>
    </source>
</evidence>
<keyword evidence="4" id="KW-0961">Cell wall biogenesis/degradation</keyword>
<evidence type="ECO:0000256" key="2">
    <source>
        <dbReference type="ARBA" id="ARBA00011901"/>
    </source>
</evidence>
<dbReference type="SUPFAM" id="SSF55846">
    <property type="entry name" value="N-acetylmuramoyl-L-alanine amidase-like"/>
    <property type="match status" value="1"/>
</dbReference>
<dbReference type="InterPro" id="IPR036505">
    <property type="entry name" value="Amidase/PGRP_sf"/>
</dbReference>
<dbReference type="Pfam" id="PF01510">
    <property type="entry name" value="Amidase_2"/>
    <property type="match status" value="1"/>
</dbReference>
<dbReference type="Gene3D" id="3.30.70.1070">
    <property type="entry name" value="Sporulation related repeat"/>
    <property type="match status" value="1"/>
</dbReference>
<dbReference type="PROSITE" id="PS51724">
    <property type="entry name" value="SPOR"/>
    <property type="match status" value="1"/>
</dbReference>
<dbReference type="Gene3D" id="3.40.80.10">
    <property type="entry name" value="Peptidoglycan recognition protein-like"/>
    <property type="match status" value="1"/>
</dbReference>
<dbReference type="EC" id="3.5.1.28" evidence="2"/>
<proteinExistence type="predicted"/>
<dbReference type="EMBL" id="SLUK01000010">
    <property type="protein sequence ID" value="TCL42413.1"/>
    <property type="molecule type" value="Genomic_DNA"/>
</dbReference>
<dbReference type="InterPro" id="IPR051206">
    <property type="entry name" value="NAMLAA_amidase_2"/>
</dbReference>
<keyword evidence="3" id="KW-0378">Hydrolase</keyword>
<feature type="domain" description="SPOR" evidence="5">
    <location>
        <begin position="183"/>
        <end position="221"/>
    </location>
</feature>
<dbReference type="GO" id="GO:0008745">
    <property type="term" value="F:N-acetylmuramoyl-L-alanine amidase activity"/>
    <property type="evidence" value="ECO:0007669"/>
    <property type="project" value="UniProtKB-EC"/>
</dbReference>